<protein>
    <submittedName>
        <fullName evidence="1">Uncharacterized protein</fullName>
    </submittedName>
</protein>
<proteinExistence type="predicted"/>
<name>A0A6C0EPP1_9ZZZZ</name>
<sequence>MKYIYFLFILISNLLNLSSFTLHINNHYSTIAGKILNLNSIIKNGCYNNNIASYNNLKYYNSNKSLVLELNDKNNFRYLLKDKYSYFITFNIFKYNYKIFIKSKPLSYNYTAMDIDIRQNRNLKFNNTALNFNHYRKIDNIIYKYIYNNIILKKNEEMSIELFRFFNSY</sequence>
<dbReference type="EMBL" id="MN738904">
    <property type="protein sequence ID" value="QHT30641.1"/>
    <property type="molecule type" value="Genomic_DNA"/>
</dbReference>
<dbReference type="AlphaFoldDB" id="A0A6C0EPP1"/>
<reference evidence="1" key="1">
    <citation type="journal article" date="2020" name="Nature">
        <title>Giant virus diversity and host interactions through global metagenomics.</title>
        <authorList>
            <person name="Schulz F."/>
            <person name="Roux S."/>
            <person name="Paez-Espino D."/>
            <person name="Jungbluth S."/>
            <person name="Walsh D.A."/>
            <person name="Denef V.J."/>
            <person name="McMahon K.D."/>
            <person name="Konstantinidis K.T."/>
            <person name="Eloe-Fadrosh E.A."/>
            <person name="Kyrpides N.C."/>
            <person name="Woyke T."/>
        </authorList>
    </citation>
    <scope>NUCLEOTIDE SEQUENCE</scope>
    <source>
        <strain evidence="1">GVMAG-M-3300009151-35</strain>
    </source>
</reference>
<accession>A0A6C0EPP1</accession>
<evidence type="ECO:0000313" key="1">
    <source>
        <dbReference type="EMBL" id="QHT30641.1"/>
    </source>
</evidence>
<organism evidence="1">
    <name type="scientific">viral metagenome</name>
    <dbReference type="NCBI Taxonomy" id="1070528"/>
    <lineage>
        <taxon>unclassified sequences</taxon>
        <taxon>metagenomes</taxon>
        <taxon>organismal metagenomes</taxon>
    </lineage>
</organism>